<dbReference type="PANTHER" id="PTHR30543">
    <property type="entry name" value="CHROMATE REDUCTASE"/>
    <property type="match status" value="1"/>
</dbReference>
<dbReference type="Gene3D" id="3.40.50.360">
    <property type="match status" value="1"/>
</dbReference>
<sequence length="167" mass="19160">MYLIFVSSLNENMKLANSIKLQMEESNQESVIINLVDLELPMYDSRKEERDGIPKKIDELVELMKKADGYIFVAPEYNYSLPPVLSNFVAWVSRTGKDFREVFQMKKIQLATHSGSGGSDLMNAMRTQFTRLGAMVMPREIITNFNKPLKVESSEKILKQFIAQTEL</sequence>
<proteinExistence type="predicted"/>
<name>A0ABT7QVK0_9BACT</name>
<organism evidence="2 3">
    <name type="scientific">Sulfurovum zhangzhouensis</name>
    <dbReference type="NCBI Taxonomy" id="3019067"/>
    <lineage>
        <taxon>Bacteria</taxon>
        <taxon>Pseudomonadati</taxon>
        <taxon>Campylobacterota</taxon>
        <taxon>Epsilonproteobacteria</taxon>
        <taxon>Campylobacterales</taxon>
        <taxon>Sulfurovaceae</taxon>
        <taxon>Sulfurovum</taxon>
    </lineage>
</organism>
<dbReference type="PANTHER" id="PTHR30543:SF21">
    <property type="entry name" value="NAD(P)H-DEPENDENT FMN REDUCTASE LOT6"/>
    <property type="match status" value="1"/>
</dbReference>
<dbReference type="Proteomes" id="UP001169069">
    <property type="component" value="Unassembled WGS sequence"/>
</dbReference>
<dbReference type="Pfam" id="PF03358">
    <property type="entry name" value="FMN_red"/>
    <property type="match status" value="1"/>
</dbReference>
<evidence type="ECO:0000313" key="2">
    <source>
        <dbReference type="EMBL" id="MDM5270851.1"/>
    </source>
</evidence>
<comment type="caution">
    <text evidence="2">The sequence shown here is derived from an EMBL/GenBank/DDBJ whole genome shotgun (WGS) entry which is preliminary data.</text>
</comment>
<dbReference type="EMBL" id="JAQIBD010000001">
    <property type="protein sequence ID" value="MDM5270851.1"/>
    <property type="molecule type" value="Genomic_DNA"/>
</dbReference>
<dbReference type="SUPFAM" id="SSF52218">
    <property type="entry name" value="Flavoproteins"/>
    <property type="match status" value="1"/>
</dbReference>
<reference evidence="2" key="1">
    <citation type="submission" date="2023-01" db="EMBL/GenBank/DDBJ databases">
        <title>Sulfurovum sp. zt1-1 genome assembly.</title>
        <authorList>
            <person name="Wang J."/>
        </authorList>
    </citation>
    <scope>NUCLEOTIDE SEQUENCE</scope>
    <source>
        <strain evidence="2">Zt1-1</strain>
    </source>
</reference>
<evidence type="ECO:0000259" key="1">
    <source>
        <dbReference type="Pfam" id="PF03358"/>
    </source>
</evidence>
<protein>
    <submittedName>
        <fullName evidence="2">NAD(P)H-dependent oxidoreductase</fullName>
    </submittedName>
</protein>
<dbReference type="InterPro" id="IPR005025">
    <property type="entry name" value="FMN_Rdtase-like_dom"/>
</dbReference>
<dbReference type="RefSeq" id="WP_289412127.1">
    <property type="nucleotide sequence ID" value="NZ_JAQIBD010000001.1"/>
</dbReference>
<keyword evidence="3" id="KW-1185">Reference proteome</keyword>
<gene>
    <name evidence="2" type="ORF">PGH07_01515</name>
</gene>
<evidence type="ECO:0000313" key="3">
    <source>
        <dbReference type="Proteomes" id="UP001169069"/>
    </source>
</evidence>
<accession>A0ABT7QVK0</accession>
<feature type="domain" description="NADPH-dependent FMN reductase-like" evidence="1">
    <location>
        <begin position="4"/>
        <end position="141"/>
    </location>
</feature>
<dbReference type="InterPro" id="IPR029039">
    <property type="entry name" value="Flavoprotein-like_sf"/>
</dbReference>
<dbReference type="InterPro" id="IPR050712">
    <property type="entry name" value="NAD(P)H-dep_reductase"/>
</dbReference>